<keyword evidence="3" id="KW-1185">Reference proteome</keyword>
<evidence type="ECO:0000313" key="2">
    <source>
        <dbReference type="EMBL" id="QDT33630.1"/>
    </source>
</evidence>
<dbReference type="AlphaFoldDB" id="A0A517QPR3"/>
<dbReference type="OrthoDB" id="212969at2"/>
<feature type="region of interest" description="Disordered" evidence="1">
    <location>
        <begin position="193"/>
        <end position="242"/>
    </location>
</feature>
<reference evidence="2 3" key="1">
    <citation type="submission" date="2019-02" db="EMBL/GenBank/DDBJ databases">
        <title>Deep-cultivation of Planctomycetes and their phenomic and genomic characterization uncovers novel biology.</title>
        <authorList>
            <person name="Wiegand S."/>
            <person name="Jogler M."/>
            <person name="Boedeker C."/>
            <person name="Pinto D."/>
            <person name="Vollmers J."/>
            <person name="Rivas-Marin E."/>
            <person name="Kohn T."/>
            <person name="Peeters S.H."/>
            <person name="Heuer A."/>
            <person name="Rast P."/>
            <person name="Oberbeckmann S."/>
            <person name="Bunk B."/>
            <person name="Jeske O."/>
            <person name="Meyerdierks A."/>
            <person name="Storesund J.E."/>
            <person name="Kallscheuer N."/>
            <person name="Luecker S."/>
            <person name="Lage O.M."/>
            <person name="Pohl T."/>
            <person name="Merkel B.J."/>
            <person name="Hornburger P."/>
            <person name="Mueller R.-W."/>
            <person name="Bruemmer F."/>
            <person name="Labrenz M."/>
            <person name="Spormann A.M."/>
            <person name="Op den Camp H."/>
            <person name="Overmann J."/>
            <person name="Amann R."/>
            <person name="Jetten M.S.M."/>
            <person name="Mascher T."/>
            <person name="Medema M.H."/>
            <person name="Devos D.P."/>
            <person name="Kaster A.-K."/>
            <person name="Ovreas L."/>
            <person name="Rohde M."/>
            <person name="Galperin M.Y."/>
            <person name="Jogler C."/>
        </authorList>
    </citation>
    <scope>NUCLEOTIDE SEQUENCE [LARGE SCALE GENOMIC DNA]</scope>
    <source>
        <strain evidence="2 3">Mal48</strain>
    </source>
</reference>
<gene>
    <name evidence="2" type="ORF">Mal48_28840</name>
</gene>
<evidence type="ECO:0000313" key="3">
    <source>
        <dbReference type="Proteomes" id="UP000315724"/>
    </source>
</evidence>
<accession>A0A517QPR3</accession>
<evidence type="ECO:0000256" key="1">
    <source>
        <dbReference type="SAM" id="MobiDB-lite"/>
    </source>
</evidence>
<sequence length="287" mass="30724">MSFSESLTVRILGDSSDLQRELDSVLNRFDDLKSRITESTNSARQFSSSFSRLSQSIGPLQQVSNLIARIGQQLQSISQRPITLNVSSAMQALQQLTQAAQRTAGAIQAIPSVPSVGPASLPLPFPGGGRVPNQPPRRMASGGLVSGRSGIDRVPANLTSGEYVINRSAVEALGLGFLEALNSVPNRVRIDERESIGSRPSRVAGLGSPPAFSSLPSLQGSLTKPTRSDGQFQRPVKSRVETRDLSQNTLTNNHFGGITIEVSEAADSESLLRNLELQGIGRRIRQG</sequence>
<proteinExistence type="predicted"/>
<dbReference type="KEGG" id="tpol:Mal48_28840"/>
<name>A0A517QPR3_9PLAN</name>
<feature type="compositionally biased region" description="Polar residues" evidence="1">
    <location>
        <begin position="214"/>
        <end position="231"/>
    </location>
</feature>
<dbReference type="EMBL" id="CP036267">
    <property type="protein sequence ID" value="QDT33630.1"/>
    <property type="molecule type" value="Genomic_DNA"/>
</dbReference>
<organism evidence="2 3">
    <name type="scientific">Thalassoglobus polymorphus</name>
    <dbReference type="NCBI Taxonomy" id="2527994"/>
    <lineage>
        <taxon>Bacteria</taxon>
        <taxon>Pseudomonadati</taxon>
        <taxon>Planctomycetota</taxon>
        <taxon>Planctomycetia</taxon>
        <taxon>Planctomycetales</taxon>
        <taxon>Planctomycetaceae</taxon>
        <taxon>Thalassoglobus</taxon>
    </lineage>
</organism>
<dbReference type="RefSeq" id="WP_145200207.1">
    <property type="nucleotide sequence ID" value="NZ_CP036267.1"/>
</dbReference>
<protein>
    <submittedName>
        <fullName evidence="2">Uncharacterized protein</fullName>
    </submittedName>
</protein>
<dbReference type="Proteomes" id="UP000315724">
    <property type="component" value="Chromosome"/>
</dbReference>